<dbReference type="Proteomes" id="UP001257739">
    <property type="component" value="Unassembled WGS sequence"/>
</dbReference>
<dbReference type="InterPro" id="IPR009081">
    <property type="entry name" value="PP-bd_ACP"/>
</dbReference>
<gene>
    <name evidence="2" type="ORF">J2X11_000554</name>
</gene>
<evidence type="ECO:0000313" key="2">
    <source>
        <dbReference type="EMBL" id="MDR7085715.1"/>
    </source>
</evidence>
<accession>A0ABU1UKN4</accession>
<reference evidence="2 3" key="1">
    <citation type="submission" date="2023-07" db="EMBL/GenBank/DDBJ databases">
        <title>Sorghum-associated microbial communities from plants grown in Nebraska, USA.</title>
        <authorList>
            <person name="Schachtman D."/>
        </authorList>
    </citation>
    <scope>NUCLEOTIDE SEQUENCE [LARGE SCALE GENOMIC DNA]</scope>
    <source>
        <strain evidence="2 3">BE248</strain>
    </source>
</reference>
<proteinExistence type="predicted"/>
<evidence type="ECO:0000313" key="3">
    <source>
        <dbReference type="Proteomes" id="UP001257739"/>
    </source>
</evidence>
<organism evidence="2 3">
    <name type="scientific">Aeromicrobium panaciterrae</name>
    <dbReference type="NCBI Taxonomy" id="363861"/>
    <lineage>
        <taxon>Bacteria</taxon>
        <taxon>Bacillati</taxon>
        <taxon>Actinomycetota</taxon>
        <taxon>Actinomycetes</taxon>
        <taxon>Propionibacteriales</taxon>
        <taxon>Nocardioidaceae</taxon>
        <taxon>Aeromicrobium</taxon>
    </lineage>
</organism>
<sequence>MSDSPAVDTIRDFLVRTGKPAEFEPSTSLYGDGLGLDSLEVAELSVLLEDTYGNDPFSAGLEVTTVGQVLDFYAPSA</sequence>
<dbReference type="Gene3D" id="1.10.1200.10">
    <property type="entry name" value="ACP-like"/>
    <property type="match status" value="1"/>
</dbReference>
<protein>
    <submittedName>
        <fullName evidence="2">Acyl carrier protein</fullName>
    </submittedName>
</protein>
<comment type="caution">
    <text evidence="2">The sequence shown here is derived from an EMBL/GenBank/DDBJ whole genome shotgun (WGS) entry which is preliminary data.</text>
</comment>
<dbReference type="InterPro" id="IPR036736">
    <property type="entry name" value="ACP-like_sf"/>
</dbReference>
<feature type="domain" description="Carrier" evidence="1">
    <location>
        <begin position="20"/>
        <end position="71"/>
    </location>
</feature>
<dbReference type="RefSeq" id="WP_309966546.1">
    <property type="nucleotide sequence ID" value="NZ_JAVDWH010000001.1"/>
</dbReference>
<evidence type="ECO:0000259" key="1">
    <source>
        <dbReference type="Pfam" id="PF00550"/>
    </source>
</evidence>
<dbReference type="Pfam" id="PF00550">
    <property type="entry name" value="PP-binding"/>
    <property type="match status" value="1"/>
</dbReference>
<dbReference type="SUPFAM" id="SSF47336">
    <property type="entry name" value="ACP-like"/>
    <property type="match status" value="1"/>
</dbReference>
<name>A0ABU1UKN4_9ACTN</name>
<keyword evidence="3" id="KW-1185">Reference proteome</keyword>
<dbReference type="EMBL" id="JAVDWH010000001">
    <property type="protein sequence ID" value="MDR7085715.1"/>
    <property type="molecule type" value="Genomic_DNA"/>
</dbReference>